<keyword evidence="3 6" id="KW-0067">ATP-binding</keyword>
<dbReference type="PROSITE" id="PS50893">
    <property type="entry name" value="ABC_TRANSPORTER_2"/>
    <property type="match status" value="1"/>
</dbReference>
<evidence type="ECO:0000256" key="4">
    <source>
        <dbReference type="ARBA" id="ARBA00038388"/>
    </source>
</evidence>
<comment type="caution">
    <text evidence="6">The sequence shown here is derived from an EMBL/GenBank/DDBJ whole genome shotgun (WGS) entry which is preliminary data.</text>
</comment>
<dbReference type="InterPro" id="IPR017911">
    <property type="entry name" value="MacB-like_ATP-bd"/>
</dbReference>
<dbReference type="InterPro" id="IPR027417">
    <property type="entry name" value="P-loop_NTPase"/>
</dbReference>
<proteinExistence type="inferred from homology"/>
<dbReference type="Gene3D" id="3.40.50.300">
    <property type="entry name" value="P-loop containing nucleotide triphosphate hydrolases"/>
    <property type="match status" value="1"/>
</dbReference>
<dbReference type="FunFam" id="3.40.50.300:FF:000032">
    <property type="entry name" value="Export ABC transporter ATP-binding protein"/>
    <property type="match status" value="1"/>
</dbReference>
<feature type="domain" description="ABC transporter" evidence="5">
    <location>
        <begin position="2"/>
        <end position="231"/>
    </location>
</feature>
<dbReference type="GO" id="GO:0005886">
    <property type="term" value="C:plasma membrane"/>
    <property type="evidence" value="ECO:0007669"/>
    <property type="project" value="TreeGrafter"/>
</dbReference>
<evidence type="ECO:0000256" key="3">
    <source>
        <dbReference type="ARBA" id="ARBA00022840"/>
    </source>
</evidence>
<dbReference type="EMBL" id="SMDR01000001">
    <property type="protein sequence ID" value="TNJ35005.1"/>
    <property type="molecule type" value="Genomic_DNA"/>
</dbReference>
<keyword evidence="2" id="KW-0547">Nucleotide-binding</keyword>
<dbReference type="SUPFAM" id="SSF52540">
    <property type="entry name" value="P-loop containing nucleoside triphosphate hydrolases"/>
    <property type="match status" value="1"/>
</dbReference>
<organism evidence="6 7">
    <name type="scientific">Arenimonas terrae</name>
    <dbReference type="NCBI Taxonomy" id="2546226"/>
    <lineage>
        <taxon>Bacteria</taxon>
        <taxon>Pseudomonadati</taxon>
        <taxon>Pseudomonadota</taxon>
        <taxon>Gammaproteobacteria</taxon>
        <taxon>Lysobacterales</taxon>
        <taxon>Lysobacteraceae</taxon>
        <taxon>Arenimonas</taxon>
    </lineage>
</organism>
<evidence type="ECO:0000256" key="1">
    <source>
        <dbReference type="ARBA" id="ARBA00022448"/>
    </source>
</evidence>
<dbReference type="InterPro" id="IPR015854">
    <property type="entry name" value="ABC_transpr_LolD-like"/>
</dbReference>
<dbReference type="Proteomes" id="UP000305760">
    <property type="component" value="Unassembled WGS sequence"/>
</dbReference>
<dbReference type="AlphaFoldDB" id="A0A5C4RVN0"/>
<sequence>MIRLAGITKHYLMGDEEVRALDGVDLHIGRNEYVALIGPSGSGKSTLMNLIGCLDSPTSGSYVLNGRDTSAMGDNELAKVRNEEIGFVFQSFHLLPRLTVLDNVAQPLVYRGIPRAERQRLATQALEQVGLGNRLGHRPNQLSGGQRQRVAVARALVGKPSILLADEPTGNLDSRTSLEIMALFDELHRSGQTVVVVTHEPDIAAHCRRTLRVSDGRIVEDTMNAPRGATP</sequence>
<keyword evidence="1" id="KW-0813">Transport</keyword>
<dbReference type="GO" id="GO:0022857">
    <property type="term" value="F:transmembrane transporter activity"/>
    <property type="evidence" value="ECO:0007669"/>
    <property type="project" value="UniProtKB-ARBA"/>
</dbReference>
<dbReference type="Pfam" id="PF00005">
    <property type="entry name" value="ABC_tran"/>
    <property type="match status" value="1"/>
</dbReference>
<name>A0A5C4RVN0_9GAMM</name>
<dbReference type="GO" id="GO:0005524">
    <property type="term" value="F:ATP binding"/>
    <property type="evidence" value="ECO:0007669"/>
    <property type="project" value="UniProtKB-KW"/>
</dbReference>
<dbReference type="GO" id="GO:0016887">
    <property type="term" value="F:ATP hydrolysis activity"/>
    <property type="evidence" value="ECO:0007669"/>
    <property type="project" value="InterPro"/>
</dbReference>
<evidence type="ECO:0000313" key="7">
    <source>
        <dbReference type="Proteomes" id="UP000305760"/>
    </source>
</evidence>
<dbReference type="InterPro" id="IPR003439">
    <property type="entry name" value="ABC_transporter-like_ATP-bd"/>
</dbReference>
<accession>A0A5C4RVN0</accession>
<protein>
    <submittedName>
        <fullName evidence="6">ABC transporter ATP-binding protein</fullName>
    </submittedName>
</protein>
<dbReference type="PROSITE" id="PS00211">
    <property type="entry name" value="ABC_TRANSPORTER_1"/>
    <property type="match status" value="1"/>
</dbReference>
<dbReference type="RefSeq" id="WP_139446052.1">
    <property type="nucleotide sequence ID" value="NZ_SMDR01000001.1"/>
</dbReference>
<dbReference type="SMART" id="SM00382">
    <property type="entry name" value="AAA"/>
    <property type="match status" value="1"/>
</dbReference>
<comment type="similarity">
    <text evidence="4">Belongs to the ABC transporter superfamily. Macrolide exporter (TC 3.A.1.122) family.</text>
</comment>
<dbReference type="OrthoDB" id="6018246at2"/>
<dbReference type="CDD" id="cd03255">
    <property type="entry name" value="ABC_MJ0796_LolCDE_FtsE"/>
    <property type="match status" value="1"/>
</dbReference>
<dbReference type="PANTHER" id="PTHR24220">
    <property type="entry name" value="IMPORT ATP-BINDING PROTEIN"/>
    <property type="match status" value="1"/>
</dbReference>
<gene>
    <name evidence="6" type="ORF">E1B00_04300</name>
</gene>
<dbReference type="InterPro" id="IPR003593">
    <property type="entry name" value="AAA+_ATPase"/>
</dbReference>
<keyword evidence="7" id="KW-1185">Reference proteome</keyword>
<evidence type="ECO:0000259" key="5">
    <source>
        <dbReference type="PROSITE" id="PS50893"/>
    </source>
</evidence>
<evidence type="ECO:0000256" key="2">
    <source>
        <dbReference type="ARBA" id="ARBA00022741"/>
    </source>
</evidence>
<reference evidence="6 7" key="1">
    <citation type="submission" date="2019-03" db="EMBL/GenBank/DDBJ databases">
        <title>Arenimonas daejeonensis sp. nov., isolated from compost.</title>
        <authorList>
            <person name="Jeon C.O."/>
        </authorList>
    </citation>
    <scope>NUCLEOTIDE SEQUENCE [LARGE SCALE GENOMIC DNA]</scope>
    <source>
        <strain evidence="6 7">R29</strain>
    </source>
</reference>
<dbReference type="GO" id="GO:1902495">
    <property type="term" value="C:transmembrane transporter complex"/>
    <property type="evidence" value="ECO:0007669"/>
    <property type="project" value="UniProtKB-ARBA"/>
</dbReference>
<dbReference type="InterPro" id="IPR017871">
    <property type="entry name" value="ABC_transporter-like_CS"/>
</dbReference>
<dbReference type="PANTHER" id="PTHR24220:SF86">
    <property type="entry name" value="ABC TRANSPORTER ABCH.1"/>
    <property type="match status" value="1"/>
</dbReference>
<evidence type="ECO:0000313" key="6">
    <source>
        <dbReference type="EMBL" id="TNJ35005.1"/>
    </source>
</evidence>